<dbReference type="EMBL" id="BMAW01127836">
    <property type="protein sequence ID" value="GFU22907.1"/>
    <property type="molecule type" value="Genomic_DNA"/>
</dbReference>
<dbReference type="Gene3D" id="3.30.160.20">
    <property type="match status" value="1"/>
</dbReference>
<dbReference type="CDD" id="cd19856">
    <property type="entry name" value="DSRM_Kanadaptin"/>
    <property type="match status" value="1"/>
</dbReference>
<feature type="domain" description="FHA" evidence="2">
    <location>
        <begin position="101"/>
        <end position="156"/>
    </location>
</feature>
<dbReference type="InterPro" id="IPR008984">
    <property type="entry name" value="SMAD_FHA_dom_sf"/>
</dbReference>
<dbReference type="AlphaFoldDB" id="A0A8X6QFU8"/>
<dbReference type="SUPFAM" id="SSF49879">
    <property type="entry name" value="SMAD/FHA domain"/>
    <property type="match status" value="1"/>
</dbReference>
<feature type="compositionally biased region" description="Acidic residues" evidence="1">
    <location>
        <begin position="494"/>
        <end position="505"/>
    </location>
</feature>
<dbReference type="OrthoDB" id="433755at2759"/>
<evidence type="ECO:0000313" key="4">
    <source>
        <dbReference type="Proteomes" id="UP000887013"/>
    </source>
</evidence>
<accession>A0A8X6QFU8</accession>
<dbReference type="InterPro" id="IPR005034">
    <property type="entry name" value="Dicer_dimerisation"/>
</dbReference>
<feature type="region of interest" description="Disordered" evidence="1">
    <location>
        <begin position="564"/>
        <end position="593"/>
    </location>
</feature>
<dbReference type="SMART" id="SM00240">
    <property type="entry name" value="FHA"/>
    <property type="match status" value="1"/>
</dbReference>
<evidence type="ECO:0000259" key="2">
    <source>
        <dbReference type="PROSITE" id="PS50006"/>
    </source>
</evidence>
<dbReference type="Proteomes" id="UP000887013">
    <property type="component" value="Unassembled WGS sequence"/>
</dbReference>
<feature type="region of interest" description="Disordered" evidence="1">
    <location>
        <begin position="480"/>
        <end position="535"/>
    </location>
</feature>
<protein>
    <submittedName>
        <fullName evidence="3">Kanadaptin</fullName>
    </submittedName>
</protein>
<dbReference type="PANTHER" id="PTHR23308">
    <property type="entry name" value="NUCLEAR INHIBITOR OF PROTEIN PHOSPHATASE-1"/>
    <property type="match status" value="1"/>
</dbReference>
<evidence type="ECO:0000313" key="3">
    <source>
        <dbReference type="EMBL" id="GFU22907.1"/>
    </source>
</evidence>
<proteinExistence type="predicted"/>
<organism evidence="3 4">
    <name type="scientific">Nephila pilipes</name>
    <name type="common">Giant wood spider</name>
    <name type="synonym">Nephila maculata</name>
    <dbReference type="NCBI Taxonomy" id="299642"/>
    <lineage>
        <taxon>Eukaryota</taxon>
        <taxon>Metazoa</taxon>
        <taxon>Ecdysozoa</taxon>
        <taxon>Arthropoda</taxon>
        <taxon>Chelicerata</taxon>
        <taxon>Arachnida</taxon>
        <taxon>Araneae</taxon>
        <taxon>Araneomorphae</taxon>
        <taxon>Entelegynae</taxon>
        <taxon>Araneoidea</taxon>
        <taxon>Nephilidae</taxon>
        <taxon>Nephila</taxon>
    </lineage>
</organism>
<dbReference type="Pfam" id="PF03368">
    <property type="entry name" value="Dicer_dimer"/>
    <property type="match status" value="1"/>
</dbReference>
<dbReference type="CDD" id="cd22677">
    <property type="entry name" value="FHA_Kanadaptin"/>
    <property type="match status" value="1"/>
</dbReference>
<dbReference type="Gene3D" id="2.60.200.20">
    <property type="match status" value="1"/>
</dbReference>
<evidence type="ECO:0000256" key="1">
    <source>
        <dbReference type="SAM" id="MobiDB-lite"/>
    </source>
</evidence>
<name>A0A8X6QFU8_NEPPI</name>
<dbReference type="PROSITE" id="PS50006">
    <property type="entry name" value="FHA_DOMAIN"/>
    <property type="match status" value="1"/>
</dbReference>
<sequence length="638" mass="72594">MSEPIMSTEVFKVPLISTANCESLVENSKEQIDSASSVNKKESVSIVLDQASKKETEKHPIKVSAPYTEPEWSGTPPPNYYIEVIKNGTCVFSLPIKSPFIVFGRMDKCDIVFEHPSVSRYHAVIQYCQGDDTHPKGFYVYDLGSTHGTFLNKSRINFKVYYKLKVGYILKFGGSTRIHVFQGPEEEEELINNKTPEAQKSGDEPVCTWGMSEDAEEEDGSINPFALSTANEELYIDDPKKTLRGWFEREGYEVEYKVEEKGFRTFSCSVQLPVDTSAGDFLTVEASVNGKKREAVVACALEACRTLDRMGLLRQSHQESQQKKKKKWEENDYYDSDEDTFYDRTGEIEKRREMRKRLTQKTEVENYQSLETKLNAVNSEIEELTKKIDACNPKMQSSMESSEDSLESYMSSLSQAFNVTTDKFERRKMKLRLIEAEKERSHLEKLLDIARPVKLPPVAKHPGIVGKKLKSKLQLPLQKPKVDVKQEENKDREVVEEESDSEDETAALKPSNESIEQETENKDFEPPVDTKKYGLVFNPRNESDMVVESVTLPKESVVSDIIKNCSHDGDDKTSVAADDSKNDSEEMKPPVKRARKDNLKKLKKDFDVYEVGNDYCTWTPPANQSGDGITHLNAKYGY</sequence>
<feature type="compositionally biased region" description="Basic and acidic residues" evidence="1">
    <location>
        <begin position="519"/>
        <end position="532"/>
    </location>
</feature>
<reference evidence="3" key="1">
    <citation type="submission" date="2020-08" db="EMBL/GenBank/DDBJ databases">
        <title>Multicomponent nature underlies the extraordinary mechanical properties of spider dragline silk.</title>
        <authorList>
            <person name="Kono N."/>
            <person name="Nakamura H."/>
            <person name="Mori M."/>
            <person name="Yoshida Y."/>
            <person name="Ohtoshi R."/>
            <person name="Malay A.D."/>
            <person name="Moran D.A.P."/>
            <person name="Tomita M."/>
            <person name="Numata K."/>
            <person name="Arakawa K."/>
        </authorList>
    </citation>
    <scope>NUCLEOTIDE SEQUENCE</scope>
</reference>
<keyword evidence="4" id="KW-1185">Reference proteome</keyword>
<dbReference type="InterPro" id="IPR050923">
    <property type="entry name" value="Cell_Proc_Reg/RNA_Proc"/>
</dbReference>
<gene>
    <name evidence="3" type="primary">SLC4A1AP</name>
    <name evidence="3" type="ORF">NPIL_522101</name>
</gene>
<feature type="compositionally biased region" description="Basic and acidic residues" evidence="1">
    <location>
        <begin position="480"/>
        <end position="493"/>
    </location>
</feature>
<dbReference type="GO" id="GO:0016891">
    <property type="term" value="F:RNA endonuclease activity producing 5'-phosphomonoesters, hydrolytic mechanism"/>
    <property type="evidence" value="ECO:0007669"/>
    <property type="project" value="InterPro"/>
</dbReference>
<dbReference type="InterPro" id="IPR000253">
    <property type="entry name" value="FHA_dom"/>
</dbReference>
<dbReference type="Pfam" id="PF00498">
    <property type="entry name" value="FHA"/>
    <property type="match status" value="1"/>
</dbReference>
<comment type="caution">
    <text evidence="3">The sequence shown here is derived from an EMBL/GenBank/DDBJ whole genome shotgun (WGS) entry which is preliminary data.</text>
</comment>
<feature type="compositionally biased region" description="Basic and acidic residues" evidence="1">
    <location>
        <begin position="565"/>
        <end position="589"/>
    </location>
</feature>